<dbReference type="HOGENOM" id="CLU_331032_0_0_1"/>
<feature type="compositionally biased region" description="Gly residues" evidence="1">
    <location>
        <begin position="212"/>
        <end position="223"/>
    </location>
</feature>
<dbReference type="InParanoid" id="E0VBR1"/>
<feature type="region of interest" description="Disordered" evidence="1">
    <location>
        <begin position="667"/>
        <end position="686"/>
    </location>
</feature>
<feature type="compositionally biased region" description="Polar residues" evidence="1">
    <location>
        <begin position="346"/>
        <end position="368"/>
    </location>
</feature>
<accession>E0VBR1</accession>
<gene>
    <name evidence="3" type="primary">8231139</name>
    <name evidence="2" type="ORF">Phum_PHUM067000</name>
</gene>
<sequence>MSCDDESGNSFPFIDDDDDGGGVDDVNDDVDTVDDFHYKLNIIEKYKNKNRNIEIKNQSFSNEFINNPPPTIAPLAYENDLSDDKTDDNNNNNNKSSVGNSRDSTILKLVVRGWNSTISIQGLDKKSNISFNRKIVQGKKKQTTTKPTVTTTGKNVENVQTNNSIKESTKKKKWKMLTKSIISKSKKFDKKSDERYPKYVLLKNEEEEEAGGEGGGGEGGGGRGEIDEKKKIVAGSLSNPNEKTTKSKKIIEIKKNKMIPTKTTIPNKTPSINVNSNDVEEIWKTGSESQLIFNVTRRSSSQGRVFNEIENVLKEALKLCPEVKATFDVFKNDGKNKIEKKKSVPFCNTSSLNPPGKNNNRYTGNKTNTETDTRHNNTQNDDDVKKNGEKNQNNHYDKVNDDVEFSERKNTNELLPETYQPEKDFDNLQFGILSSFFSSPILIMKTCKDEIFNNNNNNNDEFEEANALRETSTNDDVETLPSTSNILLKSKIYTNDDDDDTKKNVSLDDCPNRLPVSDENDVTKSEEETETTTKYYCIHTETEAGKNRDDDVTSTTTTTTTTTEFTLKTDQTDDNLLLTKTGYKVSDQLSKLSLNFCQNNKKKIIVDEKPEMDNIEKLNDNDNNDNDNNDNDNNNVVITFKMCDSGNIKLSIIDNKNNNNNNNNIVLSIGNDNNDNDDDDNNDEKKIQISKNEEEKVLTKEANVGTDENFFLAGGNFPHSKVEECTKNLSPRKSHLLKNLKEKLKSDNNNYHYHHYHHVFPDDDKIIREFMENEKIHFGGIFLLQKFDHKSVDDEKFNKKKSSCQTLSTLTTRKNAGNIRKNDDVIEKLREYYCQDCMATMRIFEDENPSVKTMIDKFETIIQLKN</sequence>
<proteinExistence type="predicted"/>
<dbReference type="KEGG" id="phu:Phum_PHUM067000"/>
<feature type="region of interest" description="Disordered" evidence="1">
    <location>
        <begin position="345"/>
        <end position="402"/>
    </location>
</feature>
<protein>
    <submittedName>
        <fullName evidence="2 3">Uncharacterized protein</fullName>
    </submittedName>
</protein>
<keyword evidence="4" id="KW-1185">Reference proteome</keyword>
<reference evidence="3" key="3">
    <citation type="submission" date="2020-05" db="UniProtKB">
        <authorList>
            <consortium name="EnsemblMetazoa"/>
        </authorList>
    </citation>
    <scope>IDENTIFICATION</scope>
    <source>
        <strain evidence="3">USDA</strain>
    </source>
</reference>
<feature type="compositionally biased region" description="Acidic residues" evidence="1">
    <location>
        <begin position="14"/>
        <end position="28"/>
    </location>
</feature>
<reference evidence="2" key="2">
    <citation type="submission" date="2007-04" db="EMBL/GenBank/DDBJ databases">
        <title>The genome of the human body louse.</title>
        <authorList>
            <consortium name="The Human Body Louse Genome Consortium"/>
            <person name="Kirkness E."/>
            <person name="Walenz B."/>
            <person name="Hass B."/>
            <person name="Bruggner R."/>
            <person name="Strausberg R."/>
        </authorList>
    </citation>
    <scope>NUCLEOTIDE SEQUENCE</scope>
    <source>
        <strain evidence="2">USDA</strain>
    </source>
</reference>
<evidence type="ECO:0000256" key="1">
    <source>
        <dbReference type="SAM" id="MobiDB-lite"/>
    </source>
</evidence>
<name>E0VBR1_PEDHC</name>
<dbReference type="EMBL" id="AAZO01000782">
    <property type="status" value="NOT_ANNOTATED_CDS"/>
    <property type="molecule type" value="Genomic_DNA"/>
</dbReference>
<dbReference type="CTD" id="8231139"/>
<organism>
    <name type="scientific">Pediculus humanus subsp. corporis</name>
    <name type="common">Body louse</name>
    <dbReference type="NCBI Taxonomy" id="121224"/>
    <lineage>
        <taxon>Eukaryota</taxon>
        <taxon>Metazoa</taxon>
        <taxon>Ecdysozoa</taxon>
        <taxon>Arthropoda</taxon>
        <taxon>Hexapoda</taxon>
        <taxon>Insecta</taxon>
        <taxon>Pterygota</taxon>
        <taxon>Neoptera</taxon>
        <taxon>Paraneoptera</taxon>
        <taxon>Psocodea</taxon>
        <taxon>Troctomorpha</taxon>
        <taxon>Phthiraptera</taxon>
        <taxon>Anoplura</taxon>
        <taxon>Pediculidae</taxon>
        <taxon>Pediculus</taxon>
    </lineage>
</organism>
<dbReference type="EnsemblMetazoa" id="PHUM067000-RA">
    <property type="protein sequence ID" value="PHUM067000-PA"/>
    <property type="gene ID" value="PHUM067000"/>
</dbReference>
<evidence type="ECO:0000313" key="4">
    <source>
        <dbReference type="Proteomes" id="UP000009046"/>
    </source>
</evidence>
<feature type="region of interest" description="Disordered" evidence="1">
    <location>
        <begin position="1"/>
        <end position="28"/>
    </location>
</feature>
<reference evidence="2" key="1">
    <citation type="submission" date="2007-04" db="EMBL/GenBank/DDBJ databases">
        <title>Annotation of Pediculus humanus corporis strain USDA.</title>
        <authorList>
            <person name="Kirkness E."/>
            <person name="Hannick L."/>
            <person name="Hass B."/>
            <person name="Bruggner R."/>
            <person name="Lawson D."/>
            <person name="Bidwell S."/>
            <person name="Joardar V."/>
            <person name="Caler E."/>
            <person name="Walenz B."/>
            <person name="Inman J."/>
            <person name="Schobel S."/>
            <person name="Galinsky K."/>
            <person name="Amedeo P."/>
            <person name="Strausberg R."/>
        </authorList>
    </citation>
    <scope>NUCLEOTIDE SEQUENCE</scope>
    <source>
        <strain evidence="2">USDA</strain>
    </source>
</reference>
<dbReference type="EMBL" id="DS235035">
    <property type="protein sequence ID" value="EEB10817.1"/>
    <property type="molecule type" value="Genomic_DNA"/>
</dbReference>
<dbReference type="AlphaFoldDB" id="E0VBR1"/>
<feature type="region of interest" description="Disordered" evidence="1">
    <location>
        <begin position="61"/>
        <end position="100"/>
    </location>
</feature>
<dbReference type="RefSeq" id="XP_002423555.1">
    <property type="nucleotide sequence ID" value="XM_002423510.1"/>
</dbReference>
<evidence type="ECO:0000313" key="3">
    <source>
        <dbReference type="EnsemblMetazoa" id="PHUM067000-PA"/>
    </source>
</evidence>
<feature type="compositionally biased region" description="Low complexity" evidence="1">
    <location>
        <begin position="89"/>
        <end position="100"/>
    </location>
</feature>
<dbReference type="Proteomes" id="UP000009046">
    <property type="component" value="Unassembled WGS sequence"/>
</dbReference>
<dbReference type="GeneID" id="8231139"/>
<feature type="region of interest" description="Disordered" evidence="1">
    <location>
        <begin position="498"/>
        <end position="530"/>
    </location>
</feature>
<feature type="region of interest" description="Disordered" evidence="1">
    <location>
        <begin position="207"/>
        <end position="226"/>
    </location>
</feature>
<evidence type="ECO:0000313" key="2">
    <source>
        <dbReference type="EMBL" id="EEB10817.1"/>
    </source>
</evidence>
<dbReference type="VEuPathDB" id="VectorBase:PHUM067000"/>